<dbReference type="EMBL" id="ML978720">
    <property type="protein sequence ID" value="KAF2087365.1"/>
    <property type="molecule type" value="Genomic_DNA"/>
</dbReference>
<dbReference type="Proteomes" id="UP000799776">
    <property type="component" value="Unassembled WGS sequence"/>
</dbReference>
<feature type="compositionally biased region" description="Pro residues" evidence="1">
    <location>
        <begin position="10"/>
        <end position="24"/>
    </location>
</feature>
<comment type="caution">
    <text evidence="2">The sequence shown here is derived from an EMBL/GenBank/DDBJ whole genome shotgun (WGS) entry which is preliminary data.</text>
</comment>
<feature type="region of interest" description="Disordered" evidence="1">
    <location>
        <begin position="1"/>
        <end position="32"/>
    </location>
</feature>
<organism evidence="2 3">
    <name type="scientific">Saccharata proteae CBS 121410</name>
    <dbReference type="NCBI Taxonomy" id="1314787"/>
    <lineage>
        <taxon>Eukaryota</taxon>
        <taxon>Fungi</taxon>
        <taxon>Dikarya</taxon>
        <taxon>Ascomycota</taxon>
        <taxon>Pezizomycotina</taxon>
        <taxon>Dothideomycetes</taxon>
        <taxon>Dothideomycetes incertae sedis</taxon>
        <taxon>Botryosphaeriales</taxon>
        <taxon>Saccharataceae</taxon>
        <taxon>Saccharata</taxon>
    </lineage>
</organism>
<protein>
    <recommendedName>
        <fullName evidence="4">Rhomboid family membrane protein</fullName>
    </recommendedName>
</protein>
<feature type="region of interest" description="Disordered" evidence="1">
    <location>
        <begin position="197"/>
        <end position="223"/>
    </location>
</feature>
<reference evidence="2" key="1">
    <citation type="journal article" date="2020" name="Stud. Mycol.">
        <title>101 Dothideomycetes genomes: a test case for predicting lifestyles and emergence of pathogens.</title>
        <authorList>
            <person name="Haridas S."/>
            <person name="Albert R."/>
            <person name="Binder M."/>
            <person name="Bloem J."/>
            <person name="Labutti K."/>
            <person name="Salamov A."/>
            <person name="Andreopoulos B."/>
            <person name="Baker S."/>
            <person name="Barry K."/>
            <person name="Bills G."/>
            <person name="Bluhm B."/>
            <person name="Cannon C."/>
            <person name="Castanera R."/>
            <person name="Culley D."/>
            <person name="Daum C."/>
            <person name="Ezra D."/>
            <person name="Gonzalez J."/>
            <person name="Henrissat B."/>
            <person name="Kuo A."/>
            <person name="Liang C."/>
            <person name="Lipzen A."/>
            <person name="Lutzoni F."/>
            <person name="Magnuson J."/>
            <person name="Mondo S."/>
            <person name="Nolan M."/>
            <person name="Ohm R."/>
            <person name="Pangilinan J."/>
            <person name="Park H.-J."/>
            <person name="Ramirez L."/>
            <person name="Alfaro M."/>
            <person name="Sun H."/>
            <person name="Tritt A."/>
            <person name="Yoshinaga Y."/>
            <person name="Zwiers L.-H."/>
            <person name="Turgeon B."/>
            <person name="Goodwin S."/>
            <person name="Spatafora J."/>
            <person name="Crous P."/>
            <person name="Grigoriev I."/>
        </authorList>
    </citation>
    <scope>NUCLEOTIDE SEQUENCE</scope>
    <source>
        <strain evidence="2">CBS 121410</strain>
    </source>
</reference>
<sequence length="223" mass="24884">MAPASSTPVPNTPAPPDMPTPSTPSLPASTTSTFDKLKRNTAIGCLVVCPIIMLLPPRKLDFFTFGLAGATLLSTNYLVQQERGTGIAGRVGQLVAGNELPTERAREFQELRRRAKEEREGLVRDSQRSASEVVEEPRREGGVLRRLWMGGEEEGWKERRLREEREAIEEGKGYGGLIAEQIWEVVNQGKKEAEEVEERELKEAVERQTGKETTGVDERRREG</sequence>
<proteinExistence type="predicted"/>
<dbReference type="AlphaFoldDB" id="A0A9P4HY50"/>
<accession>A0A9P4HY50</accession>
<evidence type="ECO:0000313" key="3">
    <source>
        <dbReference type="Proteomes" id="UP000799776"/>
    </source>
</evidence>
<evidence type="ECO:0008006" key="4">
    <source>
        <dbReference type="Google" id="ProtNLM"/>
    </source>
</evidence>
<evidence type="ECO:0000313" key="2">
    <source>
        <dbReference type="EMBL" id="KAF2087365.1"/>
    </source>
</evidence>
<evidence type="ECO:0000256" key="1">
    <source>
        <dbReference type="SAM" id="MobiDB-lite"/>
    </source>
</evidence>
<name>A0A9P4HY50_9PEZI</name>
<dbReference type="OrthoDB" id="5411041at2759"/>
<gene>
    <name evidence="2" type="ORF">K490DRAFT_56975</name>
</gene>
<keyword evidence="3" id="KW-1185">Reference proteome</keyword>